<evidence type="ECO:0000313" key="2">
    <source>
        <dbReference type="Proteomes" id="UP001152799"/>
    </source>
</evidence>
<name>A0A9N9MZD1_9CUCU</name>
<keyword evidence="2" id="KW-1185">Reference proteome</keyword>
<accession>A0A9N9MZD1</accession>
<gene>
    <name evidence="1" type="ORF">CEUTPL_LOCUS13873</name>
</gene>
<protein>
    <submittedName>
        <fullName evidence="1">Uncharacterized protein</fullName>
    </submittedName>
</protein>
<proteinExistence type="predicted"/>
<organism evidence="1 2">
    <name type="scientific">Ceutorhynchus assimilis</name>
    <name type="common">cabbage seed weevil</name>
    <dbReference type="NCBI Taxonomy" id="467358"/>
    <lineage>
        <taxon>Eukaryota</taxon>
        <taxon>Metazoa</taxon>
        <taxon>Ecdysozoa</taxon>
        <taxon>Arthropoda</taxon>
        <taxon>Hexapoda</taxon>
        <taxon>Insecta</taxon>
        <taxon>Pterygota</taxon>
        <taxon>Neoptera</taxon>
        <taxon>Endopterygota</taxon>
        <taxon>Coleoptera</taxon>
        <taxon>Polyphaga</taxon>
        <taxon>Cucujiformia</taxon>
        <taxon>Curculionidae</taxon>
        <taxon>Ceutorhynchinae</taxon>
        <taxon>Ceutorhynchus</taxon>
    </lineage>
</organism>
<dbReference type="Proteomes" id="UP001152799">
    <property type="component" value="Chromosome 9"/>
</dbReference>
<reference evidence="1" key="1">
    <citation type="submission" date="2022-01" db="EMBL/GenBank/DDBJ databases">
        <authorList>
            <person name="King R."/>
        </authorList>
    </citation>
    <scope>NUCLEOTIDE SEQUENCE</scope>
</reference>
<dbReference type="AlphaFoldDB" id="A0A9N9MZD1"/>
<evidence type="ECO:0000313" key="1">
    <source>
        <dbReference type="EMBL" id="CAG9773483.1"/>
    </source>
</evidence>
<dbReference type="EMBL" id="OU892285">
    <property type="protein sequence ID" value="CAG9773483.1"/>
    <property type="molecule type" value="Genomic_DNA"/>
</dbReference>
<sequence length="182" mass="20856">MTDAPMSQYYTTGADPNAVLNQEFDKFKRRIKKNLFRLKPVTSLRPEVEPLLKDLFDIIYSFIRGKKTKNLDRLLSVIGYPGLTEEDMEQKKILGDVLVKLIEFNETGTFSVPILLPIFVENLFKIESLKLPAISMTYFMLNDSLPIENSAAVLRLIAKLAVILQDFIDALDKGFRFSCWTI</sequence>